<evidence type="ECO:0000313" key="2">
    <source>
        <dbReference type="EMBL" id="PWD99050.1"/>
    </source>
</evidence>
<sequence length="456" mass="50287">MKNYLRRGFWSFVFFTFTGLIMAQTNLMPSGFFGFENESPDGWWINAASSPYLEISTEQAATGTSSLKFNFSDYTTLSDGSTSVAAETVVGDGAKVDLTAGTYYMKVKVYVEDNAPSLLKTIFKTDWVQVDWDLTDVKKGEWVELMQTISLPNDIVDGGFLVQVFKSTFSGMTGSGAFYVDDIEVLEAVDLDDAGTQIDENYFSFEAGSDSWWIQPAHKEFVEVNHLESATGIFSLQCSFADYSTVGSSVNVMATSKDIPEGRLELEMGKFYEIRVKVFMEDIAGAAFPSGFETNIKGESGIGFQSISWNLDEISQRGQWIEKTQVIEYTGGGLSEGDIVSRLMVVRVPNENLPETGSGTFRVDDISVVETTPSSLASLVNKQSIKVYPNPATEYIYLKDLKGSQVSIYNITGTLVKTLVAKSDLERLSLAGIPSGLYILRVKGDKRTIVEKITIK</sequence>
<dbReference type="Gene3D" id="2.60.120.260">
    <property type="entry name" value="Galactose-binding domain-like"/>
    <property type="match status" value="2"/>
</dbReference>
<protein>
    <recommendedName>
        <fullName evidence="1">Secretion system C-terminal sorting domain-containing protein</fullName>
    </recommendedName>
</protein>
<dbReference type="NCBIfam" id="TIGR04183">
    <property type="entry name" value="Por_Secre_tail"/>
    <property type="match status" value="1"/>
</dbReference>
<gene>
    <name evidence="2" type="ORF">DDZ16_12355</name>
</gene>
<dbReference type="AlphaFoldDB" id="A0A2U2B7K5"/>
<dbReference type="Proteomes" id="UP000244956">
    <property type="component" value="Unassembled WGS sequence"/>
</dbReference>
<evidence type="ECO:0000313" key="3">
    <source>
        <dbReference type="Proteomes" id="UP000244956"/>
    </source>
</evidence>
<dbReference type="EMBL" id="QEWP01000009">
    <property type="protein sequence ID" value="PWD99050.1"/>
    <property type="molecule type" value="Genomic_DNA"/>
</dbReference>
<evidence type="ECO:0000259" key="1">
    <source>
        <dbReference type="Pfam" id="PF18962"/>
    </source>
</evidence>
<proteinExistence type="predicted"/>
<organism evidence="2 3">
    <name type="scientific">Marinilabilia rubra</name>
    <dbReference type="NCBI Taxonomy" id="2162893"/>
    <lineage>
        <taxon>Bacteria</taxon>
        <taxon>Pseudomonadati</taxon>
        <taxon>Bacteroidota</taxon>
        <taxon>Bacteroidia</taxon>
        <taxon>Marinilabiliales</taxon>
        <taxon>Marinilabiliaceae</taxon>
        <taxon>Marinilabilia</taxon>
    </lineage>
</organism>
<keyword evidence="3" id="KW-1185">Reference proteome</keyword>
<dbReference type="OrthoDB" id="9815657at2"/>
<dbReference type="RefSeq" id="WP_109264789.1">
    <property type="nucleotide sequence ID" value="NZ_QEWP01000009.1"/>
</dbReference>
<accession>A0A2U2B7K5</accession>
<comment type="caution">
    <text evidence="2">The sequence shown here is derived from an EMBL/GenBank/DDBJ whole genome shotgun (WGS) entry which is preliminary data.</text>
</comment>
<reference evidence="2 3" key="1">
    <citation type="submission" date="2018-05" db="EMBL/GenBank/DDBJ databases">
        <title>Marinilabilia rubrum sp. nov., isolated from saltern sediment.</title>
        <authorList>
            <person name="Zhang R."/>
        </authorList>
    </citation>
    <scope>NUCLEOTIDE SEQUENCE [LARGE SCALE GENOMIC DNA]</scope>
    <source>
        <strain evidence="2 3">WTE16</strain>
    </source>
</reference>
<name>A0A2U2B7K5_9BACT</name>
<dbReference type="InterPro" id="IPR026444">
    <property type="entry name" value="Secre_tail"/>
</dbReference>
<dbReference type="Pfam" id="PF18962">
    <property type="entry name" value="Por_Secre_tail"/>
    <property type="match status" value="1"/>
</dbReference>
<feature type="domain" description="Secretion system C-terminal sorting" evidence="1">
    <location>
        <begin position="387"/>
        <end position="455"/>
    </location>
</feature>